<feature type="domain" description="Polymerase beta nucleotidyltransferase" evidence="1">
    <location>
        <begin position="33"/>
        <end position="77"/>
    </location>
</feature>
<evidence type="ECO:0000259" key="1">
    <source>
        <dbReference type="Pfam" id="PF18765"/>
    </source>
</evidence>
<organism evidence="2 3">
    <name type="scientific">Dictyobacter kobayashii</name>
    <dbReference type="NCBI Taxonomy" id="2014872"/>
    <lineage>
        <taxon>Bacteria</taxon>
        <taxon>Bacillati</taxon>
        <taxon>Chloroflexota</taxon>
        <taxon>Ktedonobacteria</taxon>
        <taxon>Ktedonobacterales</taxon>
        <taxon>Dictyobacteraceae</taxon>
        <taxon>Dictyobacter</taxon>
    </lineage>
</organism>
<reference evidence="3" key="1">
    <citation type="submission" date="2018-12" db="EMBL/GenBank/DDBJ databases">
        <title>Tengunoibacter tsumagoiensis gen. nov., sp. nov., Dictyobacter kobayashii sp. nov., D. alpinus sp. nov., and D. joshuensis sp. nov. and description of Dictyobacteraceae fam. nov. within the order Ktedonobacterales isolated from Tengu-no-mugimeshi.</title>
        <authorList>
            <person name="Wang C.M."/>
            <person name="Zheng Y."/>
            <person name="Sakai Y."/>
            <person name="Toyoda A."/>
            <person name="Minakuchi Y."/>
            <person name="Abe K."/>
            <person name="Yokota A."/>
            <person name="Yabe S."/>
        </authorList>
    </citation>
    <scope>NUCLEOTIDE SEQUENCE [LARGE SCALE GENOMIC DNA]</scope>
    <source>
        <strain evidence="3">Uno11</strain>
    </source>
</reference>
<evidence type="ECO:0000313" key="2">
    <source>
        <dbReference type="EMBL" id="GCE21261.1"/>
    </source>
</evidence>
<evidence type="ECO:0000313" key="3">
    <source>
        <dbReference type="Proteomes" id="UP000287188"/>
    </source>
</evidence>
<protein>
    <recommendedName>
        <fullName evidence="1">Polymerase beta nucleotidyltransferase domain-containing protein</fullName>
    </recommendedName>
</protein>
<gene>
    <name evidence="2" type="ORF">KDK_50610</name>
</gene>
<keyword evidence="3" id="KW-1185">Reference proteome</keyword>
<dbReference type="Pfam" id="PF18765">
    <property type="entry name" value="Polbeta"/>
    <property type="match status" value="1"/>
</dbReference>
<dbReference type="OrthoDB" id="157074at2"/>
<accession>A0A402AQ09</accession>
<dbReference type="Proteomes" id="UP000287188">
    <property type="component" value="Unassembled WGS sequence"/>
</dbReference>
<dbReference type="RefSeq" id="WP_126552804.1">
    <property type="nucleotide sequence ID" value="NZ_BIFS01000001.1"/>
</dbReference>
<dbReference type="InterPro" id="IPR043519">
    <property type="entry name" value="NT_sf"/>
</dbReference>
<dbReference type="SUPFAM" id="SSF81301">
    <property type="entry name" value="Nucleotidyltransferase"/>
    <property type="match status" value="1"/>
</dbReference>
<sequence length="297" mass="34385">MASLTLAVSTGNQQVDAILTGTIGLLETILPGRIRAYYLHGSFYDHTGIETSDIDLFVVARENFSTAERTQIQQIMHYCALFSPFMAELNALDETSLLKNGHYRIKSASNLVWGEDIREQLPVQSFEQYLQFYAAFPFIYSVNMLRNRDSIELPLAYPDPEGEFYGYDQALMPPQNERRRNIKKFVTNMCWIATLLIAWKAGKEVEGKQASIQLYRQYVNDEWSDFVEEVYSWGNQRWHYLIPEQPEERRRLRKLCQQALAFEQHYLDLYVRYLQAEIASVGPGARAAAQKLAQIRA</sequence>
<comment type="caution">
    <text evidence="2">The sequence shown here is derived from an EMBL/GenBank/DDBJ whole genome shotgun (WGS) entry which is preliminary data.</text>
</comment>
<proteinExistence type="predicted"/>
<dbReference type="InterPro" id="IPR041633">
    <property type="entry name" value="Polbeta"/>
</dbReference>
<dbReference type="EMBL" id="BIFS01000001">
    <property type="protein sequence ID" value="GCE21261.1"/>
    <property type="molecule type" value="Genomic_DNA"/>
</dbReference>
<name>A0A402AQ09_9CHLR</name>
<dbReference type="AlphaFoldDB" id="A0A402AQ09"/>